<dbReference type="Pfam" id="PF07676">
    <property type="entry name" value="PD40"/>
    <property type="match status" value="1"/>
</dbReference>
<dbReference type="Pfam" id="PF13585">
    <property type="entry name" value="CHU_C"/>
    <property type="match status" value="1"/>
</dbReference>
<dbReference type="SUPFAM" id="SSF50969">
    <property type="entry name" value="YVTN repeat-like/Quinoprotein amine dehydrogenase"/>
    <property type="match status" value="1"/>
</dbReference>
<dbReference type="InterPro" id="IPR011659">
    <property type="entry name" value="WD40"/>
</dbReference>
<feature type="domain" description="MBG" evidence="2">
    <location>
        <begin position="505"/>
        <end position="589"/>
    </location>
</feature>
<keyword evidence="4" id="KW-1185">Reference proteome</keyword>
<dbReference type="PANTHER" id="PTHR47197:SF3">
    <property type="entry name" value="DIHYDRO-HEME D1 DEHYDROGENASE"/>
    <property type="match status" value="1"/>
</dbReference>
<feature type="signal peptide" evidence="1">
    <location>
        <begin position="1"/>
        <end position="22"/>
    </location>
</feature>
<dbReference type="InterPro" id="IPR041286">
    <property type="entry name" value="MBG_2"/>
</dbReference>
<dbReference type="EMBL" id="JBHTHU010000001">
    <property type="protein sequence ID" value="MFD0748608.1"/>
    <property type="molecule type" value="Genomic_DNA"/>
</dbReference>
<dbReference type="PANTHER" id="PTHR47197">
    <property type="entry name" value="PROTEIN NIRF"/>
    <property type="match status" value="1"/>
</dbReference>
<proteinExistence type="predicted"/>
<organism evidence="3 4">
    <name type="scientific">Mucilaginibacter calamicampi</name>
    <dbReference type="NCBI Taxonomy" id="1302352"/>
    <lineage>
        <taxon>Bacteria</taxon>
        <taxon>Pseudomonadati</taxon>
        <taxon>Bacteroidota</taxon>
        <taxon>Sphingobacteriia</taxon>
        <taxon>Sphingobacteriales</taxon>
        <taxon>Sphingobacteriaceae</taxon>
        <taxon>Mucilaginibacter</taxon>
    </lineage>
</organism>
<comment type="caution">
    <text evidence="3">The sequence shown here is derived from an EMBL/GenBank/DDBJ whole genome shotgun (WGS) entry which is preliminary data.</text>
</comment>
<dbReference type="InterPro" id="IPR026341">
    <property type="entry name" value="T9SS_type_B"/>
</dbReference>
<evidence type="ECO:0000313" key="3">
    <source>
        <dbReference type="EMBL" id="MFD0748608.1"/>
    </source>
</evidence>
<protein>
    <submittedName>
        <fullName evidence="3">MBG domain-containing protein</fullName>
    </submittedName>
</protein>
<dbReference type="InterPro" id="IPR011044">
    <property type="entry name" value="Quino_amine_DH_bsu"/>
</dbReference>
<dbReference type="Pfam" id="PF18676">
    <property type="entry name" value="MBG_2"/>
    <property type="match status" value="2"/>
</dbReference>
<gene>
    <name evidence="3" type="ORF">ACFQZS_00545</name>
</gene>
<feature type="domain" description="MBG" evidence="2">
    <location>
        <begin position="597"/>
        <end position="672"/>
    </location>
</feature>
<feature type="chain" id="PRO_5045614915" evidence="1">
    <location>
        <begin position="23"/>
        <end position="766"/>
    </location>
</feature>
<dbReference type="RefSeq" id="WP_377096080.1">
    <property type="nucleotide sequence ID" value="NZ_JBHTHU010000001.1"/>
</dbReference>
<name>A0ABW2YT61_9SPHI</name>
<dbReference type="Gene3D" id="2.130.10.10">
    <property type="entry name" value="YVTN repeat-like/Quinoprotein amine dehydrogenase"/>
    <property type="match status" value="2"/>
</dbReference>
<dbReference type="Gene3D" id="3.30.160.710">
    <property type="match status" value="1"/>
</dbReference>
<sequence length="766" mass="80536">MRQYLLLIFTCFTLSLQLNTYAQHQTVAPGQTTGVFALPAGACARKYAWTNDHPEIGLAAFGNVTIPAFVAINTTGKDITATIRAVPAGTAYIGSPNNTEFTVIDLATFERITTVNTGKTANRQIVSPDGKHVYAVSNASNALIVINTANYSVATVDVGAPPDDLAISPDGSRVYVTSFGQGTIKVFNTADNSLITSISAPTVSSIVQSPDGTKLYAAAYNKVYEINTTTFAQTDYPLNVQSASNGMLISPDGKEIYIATVNNLCIFNTQTKTVVTFIYVEGVATDMALSKDGSTLYSTNSINKAITTIDVLARTVKFITTVTYSPTGIDLSNDGSRLYVTDGNNSVYAYNTVNNAFISRIDAGNAPTAIGSFVVPGTCEVVNYTITVTASTTAPGINIIGAPAALSTTYGVASSLTSVGISATNLSSVLQLAAPLGFELSTDRITYNRNLVIPNSNGRADVEVYIRLAANVPARNYNGTLTINATGLIERSVPIPTGVVAGAPITIVLDNVEKPYGNVLGSLATTSGFKVLAGLMNGETITGITRVYSTGAAAADKVGVYPKSVDANTPTGSNGFDAGNYIVTTQRGDIVVVKTMLKVTANNKSRVLGEDNPSLTYLITGFVNNETSAVLSKQPTITTTADITSPLGRYPIVADGAEADNYSFNYIPGTLTITTYSTAAITAPSAFTPNGDGINDTWLIKNIESAPKCTVDIFNRNGQKVFASIGYGTQWDGSYKNIHAPAGAYYYIIDPRNGGAKLSGTVIVIR</sequence>
<reference evidence="4" key="1">
    <citation type="journal article" date="2019" name="Int. J. Syst. Evol. Microbiol.">
        <title>The Global Catalogue of Microorganisms (GCM) 10K type strain sequencing project: providing services to taxonomists for standard genome sequencing and annotation.</title>
        <authorList>
            <consortium name="The Broad Institute Genomics Platform"/>
            <consortium name="The Broad Institute Genome Sequencing Center for Infectious Disease"/>
            <person name="Wu L."/>
            <person name="Ma J."/>
        </authorList>
    </citation>
    <scope>NUCLEOTIDE SEQUENCE [LARGE SCALE GENOMIC DNA]</scope>
    <source>
        <strain evidence="4">CCUG 63418</strain>
    </source>
</reference>
<evidence type="ECO:0000256" key="1">
    <source>
        <dbReference type="SAM" id="SignalP"/>
    </source>
</evidence>
<keyword evidence="1" id="KW-0732">Signal</keyword>
<accession>A0ABW2YT61</accession>
<dbReference type="InterPro" id="IPR015943">
    <property type="entry name" value="WD40/YVTN_repeat-like_dom_sf"/>
</dbReference>
<dbReference type="NCBIfam" id="TIGR04131">
    <property type="entry name" value="Bac_Flav_CTERM"/>
    <property type="match status" value="1"/>
</dbReference>
<dbReference type="Proteomes" id="UP001596958">
    <property type="component" value="Unassembled WGS sequence"/>
</dbReference>
<dbReference type="InterPro" id="IPR051200">
    <property type="entry name" value="Host-pathogen_enzymatic-act"/>
</dbReference>
<evidence type="ECO:0000259" key="2">
    <source>
        <dbReference type="Pfam" id="PF18676"/>
    </source>
</evidence>
<evidence type="ECO:0000313" key="4">
    <source>
        <dbReference type="Proteomes" id="UP001596958"/>
    </source>
</evidence>